<proteinExistence type="predicted"/>
<dbReference type="Proteomes" id="UP001595621">
    <property type="component" value="Unassembled WGS sequence"/>
</dbReference>
<dbReference type="RefSeq" id="WP_248936917.1">
    <property type="nucleotide sequence ID" value="NZ_JAKILF010000006.1"/>
</dbReference>
<accession>A0ABV7GBW9</accession>
<name>A0ABV7GBW9_9GAMM</name>
<evidence type="ECO:0000313" key="3">
    <source>
        <dbReference type="Proteomes" id="UP001595621"/>
    </source>
</evidence>
<keyword evidence="3" id="KW-1185">Reference proteome</keyword>
<evidence type="ECO:0000313" key="2">
    <source>
        <dbReference type="EMBL" id="MFC3138977.1"/>
    </source>
</evidence>
<gene>
    <name evidence="2" type="ORF">ACFOE0_12395</name>
</gene>
<organism evidence="2 3">
    <name type="scientific">Shewanella submarina</name>
    <dbReference type="NCBI Taxonomy" id="2016376"/>
    <lineage>
        <taxon>Bacteria</taxon>
        <taxon>Pseudomonadati</taxon>
        <taxon>Pseudomonadota</taxon>
        <taxon>Gammaproteobacteria</taxon>
        <taxon>Alteromonadales</taxon>
        <taxon>Shewanellaceae</taxon>
        <taxon>Shewanella</taxon>
    </lineage>
</organism>
<sequence>MKASQLLLPTLLTLISLQVNAGSLSVGDNLTIESVNGKLVNAQQIQLDEGIHMVALRFSDFYVINAEDSSWVRSDPLFTRVKVKAGEQLELNTSPLFSEEDARAFLQAPQVNVQSNKRPDGQQVLMSQVQLITQLFQEK</sequence>
<keyword evidence="1" id="KW-0732">Signal</keyword>
<dbReference type="EMBL" id="JBHRTD010000015">
    <property type="protein sequence ID" value="MFC3138977.1"/>
    <property type="molecule type" value="Genomic_DNA"/>
</dbReference>
<dbReference type="Pfam" id="PF09829">
    <property type="entry name" value="DUF2057"/>
    <property type="match status" value="1"/>
</dbReference>
<feature type="chain" id="PRO_5046162691" evidence="1">
    <location>
        <begin position="22"/>
        <end position="139"/>
    </location>
</feature>
<reference evidence="3" key="1">
    <citation type="journal article" date="2019" name="Int. J. Syst. Evol. Microbiol.">
        <title>The Global Catalogue of Microorganisms (GCM) 10K type strain sequencing project: providing services to taxonomists for standard genome sequencing and annotation.</title>
        <authorList>
            <consortium name="The Broad Institute Genomics Platform"/>
            <consortium name="The Broad Institute Genome Sequencing Center for Infectious Disease"/>
            <person name="Wu L."/>
            <person name="Ma J."/>
        </authorList>
    </citation>
    <scope>NUCLEOTIDE SEQUENCE [LARGE SCALE GENOMIC DNA]</scope>
    <source>
        <strain evidence="3">KCTC 52277</strain>
    </source>
</reference>
<dbReference type="InterPro" id="IPR018635">
    <property type="entry name" value="UPF0319"/>
</dbReference>
<protein>
    <submittedName>
        <fullName evidence="2">DUF2057 family protein</fullName>
    </submittedName>
</protein>
<feature type="signal peptide" evidence="1">
    <location>
        <begin position="1"/>
        <end position="21"/>
    </location>
</feature>
<comment type="caution">
    <text evidence="2">The sequence shown here is derived from an EMBL/GenBank/DDBJ whole genome shotgun (WGS) entry which is preliminary data.</text>
</comment>
<evidence type="ECO:0000256" key="1">
    <source>
        <dbReference type="SAM" id="SignalP"/>
    </source>
</evidence>